<evidence type="ECO:0000313" key="3">
    <source>
        <dbReference type="Proteomes" id="UP000316330"/>
    </source>
</evidence>
<sequence>MESQNPNCMYEFFISSDYPDKYWIQYHSNLSLKHINFIIGKKIDISTNEALPEFSLKEKVSEEKLLNYDLLHCGNGPSLISPKFTEMILTHFSNEVQLIKAKLRVNDKEYSGYHIMNIINKVSCMDKERSVFKLSHRPDGPITINKLVISKHQLIGLNIFRLEESLSTIVVSPKFAELCSTANLKGLSFVEIEVN</sequence>
<dbReference type="InterPro" id="IPR012433">
    <property type="entry name" value="Imm11"/>
</dbReference>
<name>A0A559JQA4_9BACL</name>
<accession>A0A559JQA4</accession>
<keyword evidence="3" id="KW-1185">Reference proteome</keyword>
<dbReference type="OrthoDB" id="2733607at2"/>
<dbReference type="AlphaFoldDB" id="A0A559JQA4"/>
<organism evidence="2 3">
    <name type="scientific">Cohnella terricola</name>
    <dbReference type="NCBI Taxonomy" id="1289167"/>
    <lineage>
        <taxon>Bacteria</taxon>
        <taxon>Bacillati</taxon>
        <taxon>Bacillota</taxon>
        <taxon>Bacilli</taxon>
        <taxon>Bacillales</taxon>
        <taxon>Paenibacillaceae</taxon>
        <taxon>Cohnella</taxon>
    </lineage>
</organism>
<protein>
    <recommendedName>
        <fullName evidence="1">Immunity MXAN-0049 protein domain-containing protein</fullName>
    </recommendedName>
</protein>
<dbReference type="RefSeq" id="WP_144699574.1">
    <property type="nucleotide sequence ID" value="NZ_VNJJ01000003.1"/>
</dbReference>
<comment type="caution">
    <text evidence="2">The sequence shown here is derived from an EMBL/GenBank/DDBJ whole genome shotgun (WGS) entry which is preliminary data.</text>
</comment>
<proteinExistence type="predicted"/>
<feature type="domain" description="Immunity MXAN-0049 protein" evidence="1">
    <location>
        <begin position="56"/>
        <end position="193"/>
    </location>
</feature>
<dbReference type="EMBL" id="VNJJ01000003">
    <property type="protein sequence ID" value="TVY02059.1"/>
    <property type="molecule type" value="Genomic_DNA"/>
</dbReference>
<evidence type="ECO:0000259" key="1">
    <source>
        <dbReference type="Pfam" id="PF07791"/>
    </source>
</evidence>
<reference evidence="2 3" key="1">
    <citation type="submission" date="2019-07" db="EMBL/GenBank/DDBJ databases">
        <authorList>
            <person name="Kim J."/>
        </authorList>
    </citation>
    <scope>NUCLEOTIDE SEQUENCE [LARGE SCALE GENOMIC DNA]</scope>
    <source>
        <strain evidence="2 3">G13</strain>
    </source>
</reference>
<gene>
    <name evidence="2" type="ORF">FPZ45_06350</name>
</gene>
<dbReference type="Proteomes" id="UP000316330">
    <property type="component" value="Unassembled WGS sequence"/>
</dbReference>
<dbReference type="Pfam" id="PF07791">
    <property type="entry name" value="Imm11"/>
    <property type="match status" value="1"/>
</dbReference>
<evidence type="ECO:0000313" key="2">
    <source>
        <dbReference type="EMBL" id="TVY02059.1"/>
    </source>
</evidence>